<dbReference type="EC" id="5.2.1.8" evidence="6"/>
<dbReference type="AlphaFoldDB" id="A0A9P7XKD9"/>
<sequence>MPPKAAPKKNAAPKGKKGNNDDDDTKGGKALKTANSVKVRHILCDKQSKALEAIEKLKSGIAFNKLREVIVRDRRFIGPDEHVLIMDIGPANDILQVAEAYSDDKAKEGGSLGWMIRGSMVGAFQDAAFLLQPSSTAKPIYTDPPIKTQHGYHVIMVEDRKN</sequence>
<dbReference type="InterPro" id="IPR000297">
    <property type="entry name" value="PPIase_PpiC"/>
</dbReference>
<evidence type="ECO:0000259" key="8">
    <source>
        <dbReference type="PROSITE" id="PS50198"/>
    </source>
</evidence>
<keyword evidence="3 5" id="KW-0697">Rotamase</keyword>
<comment type="similarity">
    <text evidence="2">Belongs to the PpiC/parvulin rotamase family. PIN4 subfamily.</text>
</comment>
<dbReference type="Proteomes" id="UP000707451">
    <property type="component" value="Unassembled WGS sequence"/>
</dbReference>
<evidence type="ECO:0000256" key="1">
    <source>
        <dbReference type="ARBA" id="ARBA00000971"/>
    </source>
</evidence>
<evidence type="ECO:0000313" key="9">
    <source>
        <dbReference type="EMBL" id="KAG9062197.1"/>
    </source>
</evidence>
<evidence type="ECO:0000256" key="4">
    <source>
        <dbReference type="ARBA" id="ARBA00023235"/>
    </source>
</evidence>
<proteinExistence type="inferred from homology"/>
<feature type="domain" description="PpiC" evidence="8">
    <location>
        <begin position="34"/>
        <end position="159"/>
    </location>
</feature>
<comment type="catalytic activity">
    <reaction evidence="1 6">
        <text>[protein]-peptidylproline (omega=180) = [protein]-peptidylproline (omega=0)</text>
        <dbReference type="Rhea" id="RHEA:16237"/>
        <dbReference type="Rhea" id="RHEA-COMP:10747"/>
        <dbReference type="Rhea" id="RHEA-COMP:10748"/>
        <dbReference type="ChEBI" id="CHEBI:83833"/>
        <dbReference type="ChEBI" id="CHEBI:83834"/>
        <dbReference type="EC" id="5.2.1.8"/>
    </reaction>
</comment>
<evidence type="ECO:0000256" key="7">
    <source>
        <dbReference type="SAM" id="MobiDB-lite"/>
    </source>
</evidence>
<dbReference type="InterPro" id="IPR043323">
    <property type="entry name" value="PIN4"/>
</dbReference>
<evidence type="ECO:0000256" key="6">
    <source>
        <dbReference type="RuleBase" id="RU363014"/>
    </source>
</evidence>
<keyword evidence="4 5" id="KW-0413">Isomerase</keyword>
<evidence type="ECO:0000256" key="2">
    <source>
        <dbReference type="ARBA" id="ARBA00010242"/>
    </source>
</evidence>
<reference evidence="9" key="1">
    <citation type="submission" date="2021-06" db="EMBL/GenBank/DDBJ databases">
        <title>Genome Sequence of Mortierella hyaline Strain SCG-10, a Cold-Adapted, Nitrate-Reducing Fungus Isolated from Soil in Minnesota, USA.</title>
        <authorList>
            <person name="Aldossari N."/>
        </authorList>
    </citation>
    <scope>NUCLEOTIDE SEQUENCE</scope>
    <source>
        <strain evidence="9">SCG-10</strain>
    </source>
</reference>
<dbReference type="GO" id="GO:0003755">
    <property type="term" value="F:peptidyl-prolyl cis-trans isomerase activity"/>
    <property type="evidence" value="ECO:0007669"/>
    <property type="project" value="UniProtKB-UniRule"/>
</dbReference>
<dbReference type="PROSITE" id="PS50198">
    <property type="entry name" value="PPIC_PPIASE_2"/>
    <property type="match status" value="1"/>
</dbReference>
<dbReference type="GO" id="GO:0003677">
    <property type="term" value="F:DNA binding"/>
    <property type="evidence" value="ECO:0007669"/>
    <property type="project" value="InterPro"/>
</dbReference>
<accession>A0A9P7XKD9</accession>
<feature type="region of interest" description="Disordered" evidence="7">
    <location>
        <begin position="1"/>
        <end position="31"/>
    </location>
</feature>
<comment type="caution">
    <text evidence="9">The sequence shown here is derived from an EMBL/GenBank/DDBJ whole genome shotgun (WGS) entry which is preliminary data.</text>
</comment>
<dbReference type="SUPFAM" id="SSF54534">
    <property type="entry name" value="FKBP-like"/>
    <property type="match status" value="1"/>
</dbReference>
<dbReference type="EMBL" id="JAHRHY010000020">
    <property type="protein sequence ID" value="KAG9062197.1"/>
    <property type="molecule type" value="Genomic_DNA"/>
</dbReference>
<dbReference type="Pfam" id="PF00639">
    <property type="entry name" value="Rotamase"/>
    <property type="match status" value="1"/>
</dbReference>
<dbReference type="GO" id="GO:0006364">
    <property type="term" value="P:rRNA processing"/>
    <property type="evidence" value="ECO:0007669"/>
    <property type="project" value="InterPro"/>
</dbReference>
<gene>
    <name evidence="9" type="ORF">KI688_006529</name>
</gene>
<dbReference type="InterPro" id="IPR046357">
    <property type="entry name" value="PPIase_dom_sf"/>
</dbReference>
<evidence type="ECO:0000256" key="5">
    <source>
        <dbReference type="PROSITE-ProRule" id="PRU00278"/>
    </source>
</evidence>
<organism evidence="9 10">
    <name type="scientific">Linnemannia hyalina</name>
    <dbReference type="NCBI Taxonomy" id="64524"/>
    <lineage>
        <taxon>Eukaryota</taxon>
        <taxon>Fungi</taxon>
        <taxon>Fungi incertae sedis</taxon>
        <taxon>Mucoromycota</taxon>
        <taxon>Mortierellomycotina</taxon>
        <taxon>Mortierellomycetes</taxon>
        <taxon>Mortierellales</taxon>
        <taxon>Mortierellaceae</taxon>
        <taxon>Linnemannia</taxon>
    </lineage>
</organism>
<dbReference type="PANTHER" id="PTHR45995">
    <property type="match status" value="1"/>
</dbReference>
<dbReference type="Gene3D" id="3.10.50.40">
    <property type="match status" value="1"/>
</dbReference>
<evidence type="ECO:0000256" key="3">
    <source>
        <dbReference type="ARBA" id="ARBA00023110"/>
    </source>
</evidence>
<name>A0A9P7XKD9_9FUNG</name>
<protein>
    <recommendedName>
        <fullName evidence="6">Peptidyl-prolyl cis-trans isomerase</fullName>
        <ecNumber evidence="6">5.2.1.8</ecNumber>
    </recommendedName>
</protein>
<keyword evidence="10" id="KW-1185">Reference proteome</keyword>
<dbReference type="OrthoDB" id="1911748at2759"/>
<evidence type="ECO:0000313" key="10">
    <source>
        <dbReference type="Proteomes" id="UP000707451"/>
    </source>
</evidence>